<name>A0AAE0WL17_9PEZI</name>
<dbReference type="Proteomes" id="UP001274830">
    <property type="component" value="Unassembled WGS sequence"/>
</dbReference>
<organism evidence="1 2">
    <name type="scientific">Recurvomyces mirabilis</name>
    <dbReference type="NCBI Taxonomy" id="574656"/>
    <lineage>
        <taxon>Eukaryota</taxon>
        <taxon>Fungi</taxon>
        <taxon>Dikarya</taxon>
        <taxon>Ascomycota</taxon>
        <taxon>Pezizomycotina</taxon>
        <taxon>Dothideomycetes</taxon>
        <taxon>Dothideomycetidae</taxon>
        <taxon>Mycosphaerellales</taxon>
        <taxon>Teratosphaeriaceae</taxon>
        <taxon>Recurvomyces</taxon>
    </lineage>
</organism>
<evidence type="ECO:0000313" key="2">
    <source>
        <dbReference type="Proteomes" id="UP001274830"/>
    </source>
</evidence>
<dbReference type="EMBL" id="JAUTXT010000024">
    <property type="protein sequence ID" value="KAK3673665.1"/>
    <property type="molecule type" value="Genomic_DNA"/>
</dbReference>
<accession>A0AAE0WL17</accession>
<gene>
    <name evidence="1" type="ORF">LTR78_006570</name>
</gene>
<comment type="caution">
    <text evidence="1">The sequence shown here is derived from an EMBL/GenBank/DDBJ whole genome shotgun (WGS) entry which is preliminary data.</text>
</comment>
<proteinExistence type="predicted"/>
<protein>
    <submittedName>
        <fullName evidence="1">Uncharacterized protein</fullName>
    </submittedName>
</protein>
<dbReference type="AlphaFoldDB" id="A0AAE0WL17"/>
<evidence type="ECO:0000313" key="1">
    <source>
        <dbReference type="EMBL" id="KAK3673665.1"/>
    </source>
</evidence>
<reference evidence="1" key="1">
    <citation type="submission" date="2023-07" db="EMBL/GenBank/DDBJ databases">
        <title>Black Yeasts Isolated from many extreme environments.</title>
        <authorList>
            <person name="Coleine C."/>
            <person name="Stajich J.E."/>
            <person name="Selbmann L."/>
        </authorList>
    </citation>
    <scope>NUCLEOTIDE SEQUENCE</scope>
    <source>
        <strain evidence="1">CCFEE 5485</strain>
    </source>
</reference>
<sequence length="162" mass="17869">MRIKGTLNPFLFYDIPLTDVVGYSLRLAAIPTTPDNVPMIPNPHVADLTINPDPKSPEFGQPSAPLSPTRSWCVVRKDRAQMYPIHVAAVVIYVTEMLDEVKGVAGRVAKGEEVDKEEIAARLLTPKAFSEAFESIRVNCKLEDAERWAVVANPIQANQFGP</sequence>
<keyword evidence="2" id="KW-1185">Reference proteome</keyword>